<dbReference type="RefSeq" id="WP_185300072.1">
    <property type="nucleotide sequence ID" value="NZ_CP045702.1"/>
</dbReference>
<accession>A0A7G7BMP0</accession>
<keyword evidence="3" id="KW-1185">Reference proteome</keyword>
<evidence type="ECO:0000313" key="2">
    <source>
        <dbReference type="EMBL" id="QNE76605.1"/>
    </source>
</evidence>
<evidence type="ECO:0000256" key="1">
    <source>
        <dbReference type="SAM" id="MobiDB-lite"/>
    </source>
</evidence>
<dbReference type="AlphaFoldDB" id="A0A7G7BMP0"/>
<protein>
    <submittedName>
        <fullName evidence="2">Uncharacterized protein</fullName>
    </submittedName>
</protein>
<gene>
    <name evidence="2" type="ORF">F0344_20005</name>
</gene>
<evidence type="ECO:0000313" key="3">
    <source>
        <dbReference type="Proteomes" id="UP000515307"/>
    </source>
</evidence>
<sequence length="119" mass="13090">MEQPQMTHEEPRISDPASIPMTTVHAPPGYRVITVEEAEQRFRVSADVGYPYADFAGEQEIRRSGDQEIRLYEGGLHVTGHLEPEGDSDWVPYNTIVNGDLTVAATWTGGTTAAATSTW</sequence>
<name>A0A7G7BMP0_9ACTN</name>
<feature type="region of interest" description="Disordered" evidence="1">
    <location>
        <begin position="1"/>
        <end position="21"/>
    </location>
</feature>
<proteinExistence type="predicted"/>
<organism evidence="2 3">
    <name type="scientific">Streptomyces finlayi</name>
    <dbReference type="NCBI Taxonomy" id="67296"/>
    <lineage>
        <taxon>Bacteria</taxon>
        <taxon>Bacillati</taxon>
        <taxon>Actinomycetota</taxon>
        <taxon>Actinomycetes</taxon>
        <taxon>Kitasatosporales</taxon>
        <taxon>Streptomycetaceae</taxon>
        <taxon>Streptomyces</taxon>
    </lineage>
</organism>
<dbReference type="EMBL" id="CP045702">
    <property type="protein sequence ID" value="QNE76605.1"/>
    <property type="molecule type" value="Genomic_DNA"/>
</dbReference>
<reference evidence="3" key="1">
    <citation type="submission" date="2019-10" db="EMBL/GenBank/DDBJ databases">
        <title>Antimicrobial potential of Antarctic Bacteria.</title>
        <authorList>
            <person name="Benaud N."/>
            <person name="Edwards R.J."/>
            <person name="Ferrari B.C."/>
        </authorList>
    </citation>
    <scope>NUCLEOTIDE SEQUENCE [LARGE SCALE GENOMIC DNA]</scope>
    <source>
        <strain evidence="3">NBSH44</strain>
    </source>
</reference>
<dbReference type="KEGG" id="sfiy:F0344_20005"/>
<dbReference type="Proteomes" id="UP000515307">
    <property type="component" value="Chromosome"/>
</dbReference>